<proteinExistence type="predicted"/>
<comment type="caution">
    <text evidence="2">The sequence shown here is derived from an EMBL/GenBank/DDBJ whole genome shotgun (WGS) entry which is preliminary data.</text>
</comment>
<dbReference type="Gene3D" id="3.60.15.10">
    <property type="entry name" value="Ribonuclease Z/Hydroxyacylglutathione hydrolase-like"/>
    <property type="match status" value="1"/>
</dbReference>
<dbReference type="InterPro" id="IPR001279">
    <property type="entry name" value="Metallo-B-lactamas"/>
</dbReference>
<dbReference type="GO" id="GO:0070291">
    <property type="term" value="P:N-acylethanolamine metabolic process"/>
    <property type="evidence" value="ECO:0007669"/>
    <property type="project" value="TreeGrafter"/>
</dbReference>
<reference evidence="2" key="1">
    <citation type="submission" date="2020-01" db="EMBL/GenBank/DDBJ databases">
        <title>Genome Sequencing of Three Apophysomyces-Like Fungal Strains Confirms a Novel Fungal Genus in the Mucoromycota with divergent Burkholderia-like Endosymbiotic Bacteria.</title>
        <authorList>
            <person name="Stajich J.E."/>
            <person name="Macias A.M."/>
            <person name="Carter-House D."/>
            <person name="Lovett B."/>
            <person name="Kasson L.R."/>
            <person name="Berry K."/>
            <person name="Grigoriev I."/>
            <person name="Chang Y."/>
            <person name="Spatafora J."/>
            <person name="Kasson M.T."/>
        </authorList>
    </citation>
    <scope>NUCLEOTIDE SEQUENCE</scope>
    <source>
        <strain evidence="2">NRRL A-21654</strain>
    </source>
</reference>
<evidence type="ECO:0000313" key="3">
    <source>
        <dbReference type="Proteomes" id="UP000605846"/>
    </source>
</evidence>
<dbReference type="InterPro" id="IPR036866">
    <property type="entry name" value="RibonucZ/Hydroxyglut_hydro"/>
</dbReference>
<organism evidence="2 3">
    <name type="scientific">Apophysomyces ossiformis</name>
    <dbReference type="NCBI Taxonomy" id="679940"/>
    <lineage>
        <taxon>Eukaryota</taxon>
        <taxon>Fungi</taxon>
        <taxon>Fungi incertae sedis</taxon>
        <taxon>Mucoromycota</taxon>
        <taxon>Mucoromycotina</taxon>
        <taxon>Mucoromycetes</taxon>
        <taxon>Mucorales</taxon>
        <taxon>Mucorineae</taxon>
        <taxon>Mucoraceae</taxon>
        <taxon>Apophysomyces</taxon>
    </lineage>
</organism>
<name>A0A8H7ETW1_9FUNG</name>
<sequence length="448" mass="51717">MKVPLSGTTSCFGSKATMPQFAAVEKRWSFVNFPIPFDHPYTLPTLVVTVSASSLLYYYLQASHTAELREAVRLRDIHNRRYSKRPEDRYASLKVERRFVNPFSEWREVRWWETVLFWLCRWKGNGVPSSHEMLEKALPLKRPALDKIFTKEELIQSWVDVKDQSRKRPDISFTWLGQSTCLITMDGLTILTDPSFSARSVNQYIGPKRLRPLPCSLEEIRSEIDVVLVSHDHFDHLDSQVVKQLGNSVTWYIPLGLRDWFMRRGVENVVELDWWQEIHHKEQPEIVFACVPAMHWSGSRTLFDKNGSLWCSYVIKSRNDRIFFCGDTGYSHGLFKAIGELYAPFSLAAIPIGSFAPESLMKHLHMSPADAVRAHYDLRSPRVSVGIHWGTFMMSNEHYADPPRLLKLAWEQARDKPSSSSDNRTDEDSRFITTPLGETIFLHAEGHA</sequence>
<evidence type="ECO:0000313" key="2">
    <source>
        <dbReference type="EMBL" id="KAF7730565.1"/>
    </source>
</evidence>
<dbReference type="Proteomes" id="UP000605846">
    <property type="component" value="Unassembled WGS sequence"/>
</dbReference>
<protein>
    <recommendedName>
        <fullName evidence="1">Metallo-beta-lactamase domain-containing protein</fullName>
    </recommendedName>
</protein>
<evidence type="ECO:0000259" key="1">
    <source>
        <dbReference type="Pfam" id="PF12706"/>
    </source>
</evidence>
<dbReference type="PANTHER" id="PTHR15032">
    <property type="entry name" value="N-ACYL-PHOSPHATIDYLETHANOLAMINE-HYDROLYZING PHOSPHOLIPASE D"/>
    <property type="match status" value="1"/>
</dbReference>
<dbReference type="PANTHER" id="PTHR15032:SF4">
    <property type="entry name" value="N-ACYL-PHOSPHATIDYLETHANOLAMINE-HYDROLYZING PHOSPHOLIPASE D"/>
    <property type="match status" value="1"/>
</dbReference>
<dbReference type="SUPFAM" id="SSF56281">
    <property type="entry name" value="Metallo-hydrolase/oxidoreductase"/>
    <property type="match status" value="1"/>
</dbReference>
<dbReference type="AlphaFoldDB" id="A0A8H7ETW1"/>
<gene>
    <name evidence="2" type="ORF">EC973_001946</name>
</gene>
<keyword evidence="3" id="KW-1185">Reference proteome</keyword>
<dbReference type="Pfam" id="PF12706">
    <property type="entry name" value="Lactamase_B_2"/>
    <property type="match status" value="1"/>
</dbReference>
<dbReference type="GO" id="GO:0070292">
    <property type="term" value="P:N-acylphosphatidylethanolamine metabolic process"/>
    <property type="evidence" value="ECO:0007669"/>
    <property type="project" value="TreeGrafter"/>
</dbReference>
<dbReference type="EMBL" id="JABAYA010000015">
    <property type="protein sequence ID" value="KAF7730565.1"/>
    <property type="molecule type" value="Genomic_DNA"/>
</dbReference>
<dbReference type="OrthoDB" id="332863at2759"/>
<feature type="domain" description="Metallo-beta-lactamase" evidence="1">
    <location>
        <begin position="190"/>
        <end position="389"/>
    </location>
</feature>
<dbReference type="GO" id="GO:0005737">
    <property type="term" value="C:cytoplasm"/>
    <property type="evidence" value="ECO:0007669"/>
    <property type="project" value="TreeGrafter"/>
</dbReference>
<accession>A0A8H7ETW1</accession>
<dbReference type="GO" id="GO:0070290">
    <property type="term" value="F:N-acylphosphatidylethanolamine-specific phospholipase D activity"/>
    <property type="evidence" value="ECO:0007669"/>
    <property type="project" value="TreeGrafter"/>
</dbReference>